<evidence type="ECO:0008006" key="4">
    <source>
        <dbReference type="Google" id="ProtNLM"/>
    </source>
</evidence>
<protein>
    <recommendedName>
        <fullName evidence="4">Ricin-type beta-trefoil lectin domain-containing protein</fullName>
    </recommendedName>
</protein>
<evidence type="ECO:0000313" key="3">
    <source>
        <dbReference type="Proteomes" id="UP000323454"/>
    </source>
</evidence>
<dbReference type="SUPFAM" id="SSF50370">
    <property type="entry name" value="Ricin B-like lectins"/>
    <property type="match status" value="1"/>
</dbReference>
<organism evidence="2 3">
    <name type="scientific">Solihabitans fulvus</name>
    <dbReference type="NCBI Taxonomy" id="1892852"/>
    <lineage>
        <taxon>Bacteria</taxon>
        <taxon>Bacillati</taxon>
        <taxon>Actinomycetota</taxon>
        <taxon>Actinomycetes</taxon>
        <taxon>Pseudonocardiales</taxon>
        <taxon>Pseudonocardiaceae</taxon>
        <taxon>Solihabitans</taxon>
    </lineage>
</organism>
<dbReference type="InterPro" id="IPR035992">
    <property type="entry name" value="Ricin_B-like_lectins"/>
</dbReference>
<accession>A0A5B2WNZ6</accession>
<evidence type="ECO:0000256" key="1">
    <source>
        <dbReference type="SAM" id="SignalP"/>
    </source>
</evidence>
<evidence type="ECO:0000313" key="2">
    <source>
        <dbReference type="EMBL" id="KAA2252422.1"/>
    </source>
</evidence>
<keyword evidence="3" id="KW-1185">Reference proteome</keyword>
<gene>
    <name evidence="2" type="ORF">F0L68_35875</name>
</gene>
<dbReference type="RefSeq" id="WP_149854346.1">
    <property type="nucleotide sequence ID" value="NZ_VUOB01000075.1"/>
</dbReference>
<dbReference type="AlphaFoldDB" id="A0A5B2WNZ6"/>
<sequence>MTKLRSLFAAALLSVIALGALIVAPAAASAAPGPLPDPGSKVNFRIYNTNTGRCLSATPSSIFTLVSCGDNNAVWVVYGYRDDPTFQVGNLGQANICLGVDPIGGSAGAISCSDEFNARWYFDQLSGNAWQLRSRHAEYFGWGDQCLMDQPEGYLKLGSCRDGGVRTMWSLVYA</sequence>
<dbReference type="EMBL" id="VUOB01000075">
    <property type="protein sequence ID" value="KAA2252422.1"/>
    <property type="molecule type" value="Genomic_DNA"/>
</dbReference>
<feature type="chain" id="PRO_5022685145" description="Ricin-type beta-trefoil lectin domain-containing protein" evidence="1">
    <location>
        <begin position="31"/>
        <end position="174"/>
    </location>
</feature>
<dbReference type="Gene3D" id="2.80.10.50">
    <property type="match status" value="1"/>
</dbReference>
<dbReference type="Proteomes" id="UP000323454">
    <property type="component" value="Unassembled WGS sequence"/>
</dbReference>
<reference evidence="2 3" key="2">
    <citation type="submission" date="2019-09" db="EMBL/GenBank/DDBJ databases">
        <authorList>
            <person name="Jin C."/>
        </authorList>
    </citation>
    <scope>NUCLEOTIDE SEQUENCE [LARGE SCALE GENOMIC DNA]</scope>
    <source>
        <strain evidence="2 3">AN110305</strain>
    </source>
</reference>
<name>A0A5B2WNZ6_9PSEU</name>
<comment type="caution">
    <text evidence="2">The sequence shown here is derived from an EMBL/GenBank/DDBJ whole genome shotgun (WGS) entry which is preliminary data.</text>
</comment>
<reference evidence="2 3" key="1">
    <citation type="submission" date="2019-09" db="EMBL/GenBank/DDBJ databases">
        <title>Goodfellowia gen. nov., a new genus of the Pseudonocardineae related to Actinoalloteichus, containing Goodfellowia coeruleoviolacea gen. nov., comb. nov. gen. nov., comb. nov.</title>
        <authorList>
            <person name="Labeda D."/>
        </authorList>
    </citation>
    <scope>NUCLEOTIDE SEQUENCE [LARGE SCALE GENOMIC DNA]</scope>
    <source>
        <strain evidence="2 3">AN110305</strain>
    </source>
</reference>
<keyword evidence="1" id="KW-0732">Signal</keyword>
<feature type="signal peptide" evidence="1">
    <location>
        <begin position="1"/>
        <end position="30"/>
    </location>
</feature>
<proteinExistence type="predicted"/>